<evidence type="ECO:0000313" key="2">
    <source>
        <dbReference type="EMBL" id="TPE49913.1"/>
    </source>
</evidence>
<organism evidence="2 3">
    <name type="scientific">Amaricoccus solimangrovi</name>
    <dbReference type="NCBI Taxonomy" id="2589815"/>
    <lineage>
        <taxon>Bacteria</taxon>
        <taxon>Pseudomonadati</taxon>
        <taxon>Pseudomonadota</taxon>
        <taxon>Alphaproteobacteria</taxon>
        <taxon>Rhodobacterales</taxon>
        <taxon>Paracoccaceae</taxon>
        <taxon>Amaricoccus</taxon>
    </lineage>
</organism>
<dbReference type="OrthoDB" id="8017333at2"/>
<dbReference type="AlphaFoldDB" id="A0A501WJ56"/>
<accession>A0A501WJ56</accession>
<dbReference type="Proteomes" id="UP000319255">
    <property type="component" value="Unassembled WGS sequence"/>
</dbReference>
<keyword evidence="3" id="KW-1185">Reference proteome</keyword>
<dbReference type="RefSeq" id="WP_140454611.1">
    <property type="nucleotide sequence ID" value="NZ_VFRP01000012.1"/>
</dbReference>
<sequence length="166" mass="18200">MAETLLSGSTVWLFGGVMTDITFTPPAGQSGPGPQGRLFESMKHKDARLARIFSFGFEGQFVSLEKPAIFLVHGDGAEITKELLAGIGLPLTQKDFAAGVKAWEYDRDDMTLRLDQVTGSFSRVLIDYEMGREGLQDYVRGGRQVGAPTALSPAPRRGRRFRSDDD</sequence>
<evidence type="ECO:0000256" key="1">
    <source>
        <dbReference type="SAM" id="MobiDB-lite"/>
    </source>
</evidence>
<reference evidence="2 3" key="1">
    <citation type="submission" date="2019-06" db="EMBL/GenBank/DDBJ databases">
        <title>A novel bacterium of genus Amaricoccus, isolated from marine sediment.</title>
        <authorList>
            <person name="Huang H."/>
            <person name="Mo K."/>
            <person name="Hu Y."/>
        </authorList>
    </citation>
    <scope>NUCLEOTIDE SEQUENCE [LARGE SCALE GENOMIC DNA]</scope>
    <source>
        <strain evidence="2 3">HB172011</strain>
    </source>
</reference>
<name>A0A501WJ56_9RHOB</name>
<protein>
    <submittedName>
        <fullName evidence="2">Uncharacterized protein</fullName>
    </submittedName>
</protein>
<gene>
    <name evidence="2" type="ORF">FJM51_13190</name>
</gene>
<proteinExistence type="predicted"/>
<comment type="caution">
    <text evidence="2">The sequence shown here is derived from an EMBL/GenBank/DDBJ whole genome shotgun (WGS) entry which is preliminary data.</text>
</comment>
<evidence type="ECO:0000313" key="3">
    <source>
        <dbReference type="Proteomes" id="UP000319255"/>
    </source>
</evidence>
<dbReference type="EMBL" id="VFRP01000012">
    <property type="protein sequence ID" value="TPE49913.1"/>
    <property type="molecule type" value="Genomic_DNA"/>
</dbReference>
<feature type="region of interest" description="Disordered" evidence="1">
    <location>
        <begin position="143"/>
        <end position="166"/>
    </location>
</feature>